<reference evidence="4" key="1">
    <citation type="submission" date="2022-07" db="EMBL/GenBank/DDBJ databases">
        <title>Arcobacter roscoffensis sp. nov., a marine bacterium isolated from coastal seawater collected from Roscoff, France.</title>
        <authorList>
            <person name="Pascual J."/>
            <person name="Lepeaux C."/>
            <person name="Methner A."/>
            <person name="Overmann J."/>
        </authorList>
    </citation>
    <scope>NUCLEOTIDE SEQUENCE</scope>
    <source>
        <strain evidence="4">ARW1-2F2</strain>
    </source>
</reference>
<dbReference type="RefSeq" id="WP_254576094.1">
    <property type="nucleotide sequence ID" value="NZ_CP100595.1"/>
</dbReference>
<evidence type="ECO:0000313" key="5">
    <source>
        <dbReference type="Proteomes" id="UP001060012"/>
    </source>
</evidence>
<feature type="transmembrane region" description="Helical" evidence="2">
    <location>
        <begin position="206"/>
        <end position="226"/>
    </location>
</feature>
<evidence type="ECO:0000313" key="4">
    <source>
        <dbReference type="EMBL" id="UTJ05913.1"/>
    </source>
</evidence>
<proteinExistence type="predicted"/>
<feature type="region of interest" description="Disordered" evidence="1">
    <location>
        <begin position="1"/>
        <end position="21"/>
    </location>
</feature>
<dbReference type="CDD" id="cd01048">
    <property type="entry name" value="Ferritin_like_AB2"/>
    <property type="match status" value="1"/>
</dbReference>
<dbReference type="InterPro" id="IPR012347">
    <property type="entry name" value="Ferritin-like"/>
</dbReference>
<evidence type="ECO:0000256" key="1">
    <source>
        <dbReference type="SAM" id="MobiDB-lite"/>
    </source>
</evidence>
<dbReference type="Pfam" id="PF09968">
    <property type="entry name" value="DUF2202"/>
    <property type="match status" value="1"/>
</dbReference>
<keyword evidence="2" id="KW-0812">Transmembrane</keyword>
<name>A0ABY5E4A5_9BACT</name>
<dbReference type="SUPFAM" id="SSF47240">
    <property type="entry name" value="Ferritin-like"/>
    <property type="match status" value="1"/>
</dbReference>
<evidence type="ECO:0000259" key="3">
    <source>
        <dbReference type="Pfam" id="PF09968"/>
    </source>
</evidence>
<keyword evidence="5" id="KW-1185">Reference proteome</keyword>
<gene>
    <name evidence="4" type="ORF">NJU99_11725</name>
</gene>
<dbReference type="EMBL" id="CP100595">
    <property type="protein sequence ID" value="UTJ05913.1"/>
    <property type="molecule type" value="Genomic_DNA"/>
</dbReference>
<dbReference type="Proteomes" id="UP001060012">
    <property type="component" value="Chromosome"/>
</dbReference>
<dbReference type="InterPro" id="IPR009078">
    <property type="entry name" value="Ferritin-like_SF"/>
</dbReference>
<feature type="domain" description="DUF2202" evidence="3">
    <location>
        <begin position="35"/>
        <end position="109"/>
    </location>
</feature>
<protein>
    <submittedName>
        <fullName evidence="4">DUF2202 domain-containing protein</fullName>
    </submittedName>
</protein>
<keyword evidence="2" id="KW-0472">Membrane</keyword>
<organism evidence="4 5">
    <name type="scientific">Arcobacter roscoffensis</name>
    <dbReference type="NCBI Taxonomy" id="2961520"/>
    <lineage>
        <taxon>Bacteria</taxon>
        <taxon>Pseudomonadati</taxon>
        <taxon>Campylobacterota</taxon>
        <taxon>Epsilonproteobacteria</taxon>
        <taxon>Campylobacterales</taxon>
        <taxon>Arcobacteraceae</taxon>
        <taxon>Arcobacter</taxon>
    </lineage>
</organism>
<dbReference type="Gene3D" id="1.20.1260.10">
    <property type="match status" value="1"/>
</dbReference>
<evidence type="ECO:0000256" key="2">
    <source>
        <dbReference type="SAM" id="Phobius"/>
    </source>
</evidence>
<accession>A0ABY5E4A5</accession>
<keyword evidence="2" id="KW-1133">Transmembrane helix</keyword>
<dbReference type="InterPro" id="IPR019243">
    <property type="entry name" value="DUF2202"/>
</dbReference>
<sequence length="234" mass="26232">MQQKNVDQNLLDAQRVDPNDPQPVLSQALRIAANDEFEAYNTYSNVIAKFGNVLPFSNIINSEINHYNEIILLMQKYGVEAPIVEQVKVQLPNTLQECCEVAVAAEIDNIALYDDLLMYVNEPDVRDLFYRIQAASFNNHLPAFRACVASFYNQVNPQINNQMPSTNQNGANMMDNMAQYQELLDDAMNGNIDQNKIMSMLSNMNMSMMSGLAVGALGGMALNSMMNKEDNTEN</sequence>